<organism evidence="2 3">
    <name type="scientific">Hibiscus trionum</name>
    <name type="common">Flower of an hour</name>
    <dbReference type="NCBI Taxonomy" id="183268"/>
    <lineage>
        <taxon>Eukaryota</taxon>
        <taxon>Viridiplantae</taxon>
        <taxon>Streptophyta</taxon>
        <taxon>Embryophyta</taxon>
        <taxon>Tracheophyta</taxon>
        <taxon>Spermatophyta</taxon>
        <taxon>Magnoliopsida</taxon>
        <taxon>eudicotyledons</taxon>
        <taxon>Gunneridae</taxon>
        <taxon>Pentapetalae</taxon>
        <taxon>rosids</taxon>
        <taxon>malvids</taxon>
        <taxon>Malvales</taxon>
        <taxon>Malvaceae</taxon>
        <taxon>Malvoideae</taxon>
        <taxon>Hibiscus</taxon>
    </lineage>
</organism>
<feature type="domain" description="MULE transposase" evidence="1">
    <location>
        <begin position="2"/>
        <end position="69"/>
    </location>
</feature>
<dbReference type="PANTHER" id="PTHR31973">
    <property type="entry name" value="POLYPROTEIN, PUTATIVE-RELATED"/>
    <property type="match status" value="1"/>
</dbReference>
<keyword evidence="3" id="KW-1185">Reference proteome</keyword>
<dbReference type="Proteomes" id="UP001165190">
    <property type="component" value="Unassembled WGS sequence"/>
</dbReference>
<evidence type="ECO:0000313" key="2">
    <source>
        <dbReference type="EMBL" id="GMI67651.1"/>
    </source>
</evidence>
<sequence length="260" mass="30544">MFLIAWAIVESETKDSWTWFLSLLKEDLGMEDGFGYTIISDHHKGLEYAVIDILPRVEHRNCARHVFANWTGRKRSKSYEFAFWKIVKSTTEREWQQNKDVLSAIDEKLAYEVFDKKEKSWTKAFQGLHAKSDIVDNNMCEAFNSSIIKARYKSIITMLEEIRVRTMTRIVEKRRFMTTWKYNYGPLIKKKFDESKKDSIDWRMIWNGDHGCEIKKGKNQFTVDLQKKKLVLVESGGYVGFFVHMLVVQSGILVETQTNA</sequence>
<dbReference type="AlphaFoldDB" id="A0A9W7GZF6"/>
<dbReference type="EMBL" id="BSYR01000005">
    <property type="protein sequence ID" value="GMI67651.1"/>
    <property type="molecule type" value="Genomic_DNA"/>
</dbReference>
<protein>
    <recommendedName>
        <fullName evidence="1">MULE transposase domain-containing protein</fullName>
    </recommendedName>
</protein>
<accession>A0A9W7GZF6</accession>
<reference evidence="2" key="1">
    <citation type="submission" date="2023-05" db="EMBL/GenBank/DDBJ databases">
        <title>Genome and transcriptome analyses reveal genes involved in the formation of fine ridges on petal epidermal cells in Hibiscus trionum.</title>
        <authorList>
            <person name="Koshimizu S."/>
            <person name="Masuda S."/>
            <person name="Ishii T."/>
            <person name="Shirasu K."/>
            <person name="Hoshino A."/>
            <person name="Arita M."/>
        </authorList>
    </citation>
    <scope>NUCLEOTIDE SEQUENCE</scope>
    <source>
        <strain evidence="2">Hamamatsu line</strain>
    </source>
</reference>
<proteinExistence type="predicted"/>
<dbReference type="InterPro" id="IPR018289">
    <property type="entry name" value="MULE_transposase_dom"/>
</dbReference>
<evidence type="ECO:0000313" key="3">
    <source>
        <dbReference type="Proteomes" id="UP001165190"/>
    </source>
</evidence>
<evidence type="ECO:0000259" key="1">
    <source>
        <dbReference type="Pfam" id="PF10551"/>
    </source>
</evidence>
<comment type="caution">
    <text evidence="2">The sequence shown here is derived from an EMBL/GenBank/DDBJ whole genome shotgun (WGS) entry which is preliminary data.</text>
</comment>
<dbReference type="OrthoDB" id="1000359at2759"/>
<gene>
    <name evidence="2" type="ORF">HRI_000434400</name>
</gene>
<name>A0A9W7GZF6_HIBTR</name>
<dbReference type="PANTHER" id="PTHR31973:SF187">
    <property type="entry name" value="MUTATOR TRANSPOSASE MUDRA PROTEIN"/>
    <property type="match status" value="1"/>
</dbReference>
<dbReference type="Pfam" id="PF10551">
    <property type="entry name" value="MULE"/>
    <property type="match status" value="1"/>
</dbReference>